<name>A0ABV7DB38_9HYPH</name>
<evidence type="ECO:0000313" key="1">
    <source>
        <dbReference type="EMBL" id="MFC3071833.1"/>
    </source>
</evidence>
<sequence length="234" mass="25765">MADDFPDISIDFFASPQRGMATLQRKGNLLRSTDKAVTNAMKFTSGGSDTIDITRYDAFAFIFGNGIKALMQAFRHHRTVDMQGKVKARHLISRPAASAVATGMLARSMAVSIGKLIHEVLPAPLFIVSTPTPTSAVAADNQLWKDAALLRPIMLDLLRQSIDALQAELPFTFIHQPEETIIKGFTDPAYSKGSMQLSQTSREHHDDEPHHMNARYGALMMTELVRTFPAGAPR</sequence>
<reference evidence="2" key="1">
    <citation type="journal article" date="2019" name="Int. J. Syst. Evol. Microbiol.">
        <title>The Global Catalogue of Microorganisms (GCM) 10K type strain sequencing project: providing services to taxonomists for standard genome sequencing and annotation.</title>
        <authorList>
            <consortium name="The Broad Institute Genomics Platform"/>
            <consortium name="The Broad Institute Genome Sequencing Center for Infectious Disease"/>
            <person name="Wu L."/>
            <person name="Ma J."/>
        </authorList>
    </citation>
    <scope>NUCLEOTIDE SEQUENCE [LARGE SCALE GENOMIC DNA]</scope>
    <source>
        <strain evidence="2">KCTC 52677</strain>
    </source>
</reference>
<dbReference type="RefSeq" id="WP_257313889.1">
    <property type="nucleotide sequence ID" value="NZ_JANFDG010000005.1"/>
</dbReference>
<gene>
    <name evidence="1" type="ORF">ACFOHH_01795</name>
</gene>
<proteinExistence type="predicted"/>
<keyword evidence="2" id="KW-1185">Reference proteome</keyword>
<protein>
    <submittedName>
        <fullName evidence="1">Uncharacterized protein</fullName>
    </submittedName>
</protein>
<dbReference type="Proteomes" id="UP001595377">
    <property type="component" value="Unassembled WGS sequence"/>
</dbReference>
<comment type="caution">
    <text evidence="1">The sequence shown here is derived from an EMBL/GenBank/DDBJ whole genome shotgun (WGS) entry which is preliminary data.</text>
</comment>
<accession>A0ABV7DB38</accession>
<organism evidence="1 2">
    <name type="scientific">Shinella pollutisoli</name>
    <dbReference type="NCBI Taxonomy" id="2250594"/>
    <lineage>
        <taxon>Bacteria</taxon>
        <taxon>Pseudomonadati</taxon>
        <taxon>Pseudomonadota</taxon>
        <taxon>Alphaproteobacteria</taxon>
        <taxon>Hyphomicrobiales</taxon>
        <taxon>Rhizobiaceae</taxon>
        <taxon>Shinella</taxon>
    </lineage>
</organism>
<dbReference type="EMBL" id="JBHRSP010000002">
    <property type="protein sequence ID" value="MFC3071833.1"/>
    <property type="molecule type" value="Genomic_DNA"/>
</dbReference>
<evidence type="ECO:0000313" key="2">
    <source>
        <dbReference type="Proteomes" id="UP001595377"/>
    </source>
</evidence>